<dbReference type="EMBL" id="KV418759">
    <property type="protein sequence ID" value="KZP02273.1"/>
    <property type="molecule type" value="Genomic_DNA"/>
</dbReference>
<gene>
    <name evidence="1" type="ORF">FIBSPDRAFT_970210</name>
</gene>
<proteinExistence type="predicted"/>
<dbReference type="AlphaFoldDB" id="A0A167SV22"/>
<reference evidence="1 2" key="1">
    <citation type="journal article" date="2016" name="Mol. Biol. Evol.">
        <title>Comparative Genomics of Early-Diverging Mushroom-Forming Fungi Provides Insights into the Origins of Lignocellulose Decay Capabilities.</title>
        <authorList>
            <person name="Nagy L.G."/>
            <person name="Riley R."/>
            <person name="Tritt A."/>
            <person name="Adam C."/>
            <person name="Daum C."/>
            <person name="Floudas D."/>
            <person name="Sun H."/>
            <person name="Yadav J.S."/>
            <person name="Pangilinan J."/>
            <person name="Larsson K.H."/>
            <person name="Matsuura K."/>
            <person name="Barry K."/>
            <person name="Labutti K."/>
            <person name="Kuo R."/>
            <person name="Ohm R.A."/>
            <person name="Bhattacharya S.S."/>
            <person name="Shirouzu T."/>
            <person name="Yoshinaga Y."/>
            <person name="Martin F.M."/>
            <person name="Grigoriev I.V."/>
            <person name="Hibbett D.S."/>
        </authorList>
    </citation>
    <scope>NUCLEOTIDE SEQUENCE [LARGE SCALE GENOMIC DNA]</scope>
    <source>
        <strain evidence="1 2">CBS 109695</strain>
    </source>
</reference>
<organism evidence="1 2">
    <name type="scientific">Athelia psychrophila</name>
    <dbReference type="NCBI Taxonomy" id="1759441"/>
    <lineage>
        <taxon>Eukaryota</taxon>
        <taxon>Fungi</taxon>
        <taxon>Dikarya</taxon>
        <taxon>Basidiomycota</taxon>
        <taxon>Agaricomycotina</taxon>
        <taxon>Agaricomycetes</taxon>
        <taxon>Agaricomycetidae</taxon>
        <taxon>Atheliales</taxon>
        <taxon>Atheliaceae</taxon>
        <taxon>Athelia</taxon>
    </lineage>
</organism>
<evidence type="ECO:0000313" key="2">
    <source>
        <dbReference type="Proteomes" id="UP000076532"/>
    </source>
</evidence>
<sequence length="112" mass="12532">MTSGRGAKVPLLLQSVAAEYMEAGRSGCLANLERIREDDPRVLNNPWYNVAGTPEPMWQIEEEAQVRSDVFVALNQRSRDVELRYLELLQEKQGQSSSSPLCHPGVLQVHVA</sequence>
<dbReference type="Proteomes" id="UP000076532">
    <property type="component" value="Unassembled WGS sequence"/>
</dbReference>
<evidence type="ECO:0000313" key="1">
    <source>
        <dbReference type="EMBL" id="KZP02273.1"/>
    </source>
</evidence>
<accession>A0A167SV22</accession>
<protein>
    <submittedName>
        <fullName evidence="1">Uncharacterized protein</fullName>
    </submittedName>
</protein>
<name>A0A167SV22_9AGAM</name>
<keyword evidence="2" id="KW-1185">Reference proteome</keyword>